<dbReference type="AlphaFoldDB" id="A0A1X1ET30"/>
<reference evidence="1 2" key="1">
    <citation type="journal article" date="2017" name="Antonie Van Leeuwenhoek">
        <title>Phylogenomic resolution of the bacterial genus Pantoea and its relationship with Erwinia and Tatumella.</title>
        <authorList>
            <person name="Palmer M."/>
            <person name="Steenkamp E.T."/>
            <person name="Coetzee M.P."/>
            <person name="Chan W.Y."/>
            <person name="van Zyl E."/>
            <person name="De Maayer P."/>
            <person name="Coutinho T.A."/>
            <person name="Blom J."/>
            <person name="Smits T.H."/>
            <person name="Duffy B."/>
            <person name="Venter S.N."/>
        </authorList>
    </citation>
    <scope>NUCLEOTIDE SEQUENCE [LARGE SCALE GENOMIC DNA]</scope>
    <source>
        <strain evidence="1 2">LMG 2657</strain>
    </source>
</reference>
<evidence type="ECO:0000313" key="1">
    <source>
        <dbReference type="EMBL" id="ORM93168.1"/>
    </source>
</evidence>
<name>A0A1X1ET30_PANCY</name>
<gene>
    <name evidence="1" type="ORF">HA50_07350</name>
</gene>
<dbReference type="Proteomes" id="UP000193749">
    <property type="component" value="Unassembled WGS sequence"/>
</dbReference>
<dbReference type="OrthoDB" id="6649590at2"/>
<dbReference type="RefSeq" id="WP_084873822.1">
    <property type="nucleotide sequence ID" value="NZ_JAGGMY010000001.1"/>
</dbReference>
<accession>A0A1X1ET30</accession>
<proteinExistence type="predicted"/>
<protein>
    <submittedName>
        <fullName evidence="1">Ribbon-helix-helix protein, CopG family</fullName>
    </submittedName>
</protein>
<dbReference type="EMBL" id="MLJI01000001">
    <property type="protein sequence ID" value="ORM93168.1"/>
    <property type="molecule type" value="Genomic_DNA"/>
</dbReference>
<keyword evidence="2" id="KW-1185">Reference proteome</keyword>
<organism evidence="1 2">
    <name type="scientific">Pantoea cypripedii</name>
    <name type="common">Pectobacterium cypripedii</name>
    <name type="synonym">Erwinia cypripedii</name>
    <dbReference type="NCBI Taxonomy" id="55209"/>
    <lineage>
        <taxon>Bacteria</taxon>
        <taxon>Pseudomonadati</taxon>
        <taxon>Pseudomonadota</taxon>
        <taxon>Gammaproteobacteria</taxon>
        <taxon>Enterobacterales</taxon>
        <taxon>Erwiniaceae</taxon>
        <taxon>Pantoea</taxon>
    </lineage>
</organism>
<sequence length="61" mass="6676">MIQSASDIQKRSDEKRGIKPKTYKLPLSTIARIESLANLKGISQGAIITAAIDIYDQSLKS</sequence>
<dbReference type="STRING" id="55209.HA50_07350"/>
<comment type="caution">
    <text evidence="1">The sequence shown here is derived from an EMBL/GenBank/DDBJ whole genome shotgun (WGS) entry which is preliminary data.</text>
</comment>
<evidence type="ECO:0000313" key="2">
    <source>
        <dbReference type="Proteomes" id="UP000193749"/>
    </source>
</evidence>